<evidence type="ECO:0000256" key="10">
    <source>
        <dbReference type="PROSITE-ProRule" id="PRU00560"/>
    </source>
</evidence>
<keyword evidence="4 10" id="KW-0347">Helicase</keyword>
<evidence type="ECO:0000256" key="1">
    <source>
        <dbReference type="ARBA" id="ARBA00009922"/>
    </source>
</evidence>
<feature type="region of interest" description="Disordered" evidence="12">
    <location>
        <begin position="640"/>
        <end position="670"/>
    </location>
</feature>
<feature type="binding site" evidence="10">
    <location>
        <begin position="26"/>
        <end position="33"/>
    </location>
    <ligand>
        <name>ATP</name>
        <dbReference type="ChEBI" id="CHEBI:30616"/>
    </ligand>
</feature>
<evidence type="ECO:0000256" key="6">
    <source>
        <dbReference type="ARBA" id="ARBA00023125"/>
    </source>
</evidence>
<dbReference type="PANTHER" id="PTHR11070">
    <property type="entry name" value="UVRD / RECB / PCRA DNA HELICASE FAMILY MEMBER"/>
    <property type="match status" value="1"/>
</dbReference>
<dbReference type="FunFam" id="1.10.486.10:FF:000003">
    <property type="entry name" value="ATP-dependent DNA helicase"/>
    <property type="match status" value="1"/>
</dbReference>
<evidence type="ECO:0000256" key="11">
    <source>
        <dbReference type="RuleBase" id="RU364053"/>
    </source>
</evidence>
<dbReference type="InterPro" id="IPR014016">
    <property type="entry name" value="UvrD-like_ATP-bd"/>
</dbReference>
<dbReference type="InterPro" id="IPR014017">
    <property type="entry name" value="DNA_helicase_UvrD-like_C"/>
</dbReference>
<evidence type="ECO:0000256" key="12">
    <source>
        <dbReference type="SAM" id="MobiDB-lite"/>
    </source>
</evidence>
<dbReference type="InterPro" id="IPR027417">
    <property type="entry name" value="P-loop_NTPase"/>
</dbReference>
<dbReference type="Gene3D" id="1.10.10.160">
    <property type="match status" value="1"/>
</dbReference>
<feature type="compositionally biased region" description="Basic and acidic residues" evidence="12">
    <location>
        <begin position="640"/>
        <end position="649"/>
    </location>
</feature>
<keyword evidence="6 11" id="KW-0238">DNA-binding</keyword>
<dbReference type="Proteomes" id="UP000190625">
    <property type="component" value="Unassembled WGS sequence"/>
</dbReference>
<feature type="domain" description="UvrD-like helicase C-terminal" evidence="14">
    <location>
        <begin position="286"/>
        <end position="561"/>
    </location>
</feature>
<dbReference type="Gene3D" id="3.40.50.300">
    <property type="entry name" value="P-loop containing nucleotide triphosphate hydrolases"/>
    <property type="match status" value="2"/>
</dbReference>
<keyword evidence="2 10" id="KW-0547">Nucleotide-binding</keyword>
<dbReference type="GO" id="GO:0005829">
    <property type="term" value="C:cytosol"/>
    <property type="evidence" value="ECO:0007669"/>
    <property type="project" value="TreeGrafter"/>
</dbReference>
<evidence type="ECO:0000259" key="14">
    <source>
        <dbReference type="PROSITE" id="PS51217"/>
    </source>
</evidence>
<keyword evidence="7" id="KW-0413">Isomerase</keyword>
<evidence type="ECO:0000313" key="15">
    <source>
        <dbReference type="EMBL" id="SJZ33855.1"/>
    </source>
</evidence>
<organism evidence="15 16">
    <name type="scientific">Selenihalanaerobacter shriftii</name>
    <dbReference type="NCBI Taxonomy" id="142842"/>
    <lineage>
        <taxon>Bacteria</taxon>
        <taxon>Bacillati</taxon>
        <taxon>Bacillota</taxon>
        <taxon>Clostridia</taxon>
        <taxon>Halanaerobiales</taxon>
        <taxon>Halobacteroidaceae</taxon>
        <taxon>Selenihalanaerobacter</taxon>
    </lineage>
</organism>
<evidence type="ECO:0000256" key="2">
    <source>
        <dbReference type="ARBA" id="ARBA00022741"/>
    </source>
</evidence>
<reference evidence="16" key="1">
    <citation type="submission" date="2017-02" db="EMBL/GenBank/DDBJ databases">
        <authorList>
            <person name="Varghese N."/>
            <person name="Submissions S."/>
        </authorList>
    </citation>
    <scope>NUCLEOTIDE SEQUENCE [LARGE SCALE GENOMIC DNA]</scope>
    <source>
        <strain evidence="16">ATCC BAA-73</strain>
    </source>
</reference>
<dbReference type="Pfam" id="PF21196">
    <property type="entry name" value="PcrA_UvrD_tudor"/>
    <property type="match status" value="1"/>
</dbReference>
<comment type="catalytic activity">
    <reaction evidence="8">
        <text>Couples ATP hydrolysis with the unwinding of duplex DNA by translocating in the 3'-5' direction.</text>
        <dbReference type="EC" id="5.6.2.4"/>
    </reaction>
</comment>
<dbReference type="CDD" id="cd18807">
    <property type="entry name" value="SF1_C_UvrD"/>
    <property type="match status" value="1"/>
</dbReference>
<keyword evidence="5 10" id="KW-0067">ATP-binding</keyword>
<dbReference type="EMBL" id="FUWM01000004">
    <property type="protein sequence ID" value="SJZ33855.1"/>
    <property type="molecule type" value="Genomic_DNA"/>
</dbReference>
<comment type="similarity">
    <text evidence="1 11">Belongs to the helicase family. UvrD subfamily.</text>
</comment>
<dbReference type="Gene3D" id="1.10.486.10">
    <property type="entry name" value="PCRA, domain 4"/>
    <property type="match status" value="1"/>
</dbReference>
<dbReference type="OrthoDB" id="9810135at2"/>
<dbReference type="InterPro" id="IPR013986">
    <property type="entry name" value="DExx_box_DNA_helicase_dom_sf"/>
</dbReference>
<dbReference type="AlphaFoldDB" id="A0A1T4JUS4"/>
<dbReference type="GO" id="GO:0003677">
    <property type="term" value="F:DNA binding"/>
    <property type="evidence" value="ECO:0007669"/>
    <property type="project" value="UniProtKB-KW"/>
</dbReference>
<dbReference type="STRING" id="142842.SAMN02745118_00424"/>
<dbReference type="PROSITE" id="PS51198">
    <property type="entry name" value="UVRD_HELICASE_ATP_BIND"/>
    <property type="match status" value="1"/>
</dbReference>
<evidence type="ECO:0000259" key="13">
    <source>
        <dbReference type="PROSITE" id="PS51198"/>
    </source>
</evidence>
<evidence type="ECO:0000256" key="8">
    <source>
        <dbReference type="ARBA" id="ARBA00034617"/>
    </source>
</evidence>
<dbReference type="GO" id="GO:0033202">
    <property type="term" value="C:DNA helicase complex"/>
    <property type="evidence" value="ECO:0007669"/>
    <property type="project" value="TreeGrafter"/>
</dbReference>
<dbReference type="FunFam" id="1.10.10.160:FF:000001">
    <property type="entry name" value="ATP-dependent DNA helicase"/>
    <property type="match status" value="1"/>
</dbReference>
<feature type="domain" description="UvrD-like helicase ATP-binding" evidence="13">
    <location>
        <begin position="5"/>
        <end position="285"/>
    </location>
</feature>
<dbReference type="EC" id="5.6.2.4" evidence="11"/>
<dbReference type="SUPFAM" id="SSF52540">
    <property type="entry name" value="P-loop containing nucleoside triphosphate hydrolases"/>
    <property type="match status" value="1"/>
</dbReference>
<dbReference type="Pfam" id="PF13361">
    <property type="entry name" value="UvrD_C"/>
    <property type="match status" value="1"/>
</dbReference>
<dbReference type="GO" id="GO:0005524">
    <property type="term" value="F:ATP binding"/>
    <property type="evidence" value="ECO:0007669"/>
    <property type="project" value="UniProtKB-UniRule"/>
</dbReference>
<dbReference type="PROSITE" id="PS51217">
    <property type="entry name" value="UVRD_HELICASE_CTER"/>
    <property type="match status" value="1"/>
</dbReference>
<protein>
    <recommendedName>
        <fullName evidence="11">ATP-dependent DNA helicase</fullName>
        <ecNumber evidence="11">5.6.2.4</ecNumber>
    </recommendedName>
</protein>
<evidence type="ECO:0000256" key="4">
    <source>
        <dbReference type="ARBA" id="ARBA00022806"/>
    </source>
</evidence>
<evidence type="ECO:0000256" key="3">
    <source>
        <dbReference type="ARBA" id="ARBA00022801"/>
    </source>
</evidence>
<dbReference type="NCBIfam" id="TIGR01073">
    <property type="entry name" value="pcrA"/>
    <property type="match status" value="1"/>
</dbReference>
<comment type="catalytic activity">
    <reaction evidence="9 11">
        <text>ATP + H2O = ADP + phosphate + H(+)</text>
        <dbReference type="Rhea" id="RHEA:13065"/>
        <dbReference type="ChEBI" id="CHEBI:15377"/>
        <dbReference type="ChEBI" id="CHEBI:15378"/>
        <dbReference type="ChEBI" id="CHEBI:30616"/>
        <dbReference type="ChEBI" id="CHEBI:43474"/>
        <dbReference type="ChEBI" id="CHEBI:456216"/>
        <dbReference type="EC" id="5.6.2.4"/>
    </reaction>
</comment>
<dbReference type="GO" id="GO:0006260">
    <property type="term" value="P:DNA replication"/>
    <property type="evidence" value="ECO:0007669"/>
    <property type="project" value="InterPro"/>
</dbReference>
<keyword evidence="16" id="KW-1185">Reference proteome</keyword>
<dbReference type="GO" id="GO:0016887">
    <property type="term" value="F:ATP hydrolysis activity"/>
    <property type="evidence" value="ECO:0007669"/>
    <property type="project" value="RHEA"/>
</dbReference>
<dbReference type="GO" id="GO:0009314">
    <property type="term" value="P:response to radiation"/>
    <property type="evidence" value="ECO:0007669"/>
    <property type="project" value="UniProtKB-ARBA"/>
</dbReference>
<proteinExistence type="inferred from homology"/>
<dbReference type="GO" id="GO:0000725">
    <property type="term" value="P:recombinational repair"/>
    <property type="evidence" value="ECO:0007669"/>
    <property type="project" value="TreeGrafter"/>
</dbReference>
<dbReference type="PANTHER" id="PTHR11070:SF2">
    <property type="entry name" value="ATP-DEPENDENT DNA HELICASE SRS2"/>
    <property type="match status" value="1"/>
</dbReference>
<gene>
    <name evidence="15" type="ORF">SAMN02745118_00424</name>
</gene>
<evidence type="ECO:0000256" key="7">
    <source>
        <dbReference type="ARBA" id="ARBA00023235"/>
    </source>
</evidence>
<dbReference type="Pfam" id="PF00580">
    <property type="entry name" value="UvrD-helicase"/>
    <property type="match status" value="1"/>
</dbReference>
<dbReference type="InterPro" id="IPR005751">
    <property type="entry name" value="ATP-dep_DNA_helicase_PcrA"/>
</dbReference>
<evidence type="ECO:0000256" key="9">
    <source>
        <dbReference type="ARBA" id="ARBA00048988"/>
    </source>
</evidence>
<dbReference type="GO" id="GO:0043138">
    <property type="term" value="F:3'-5' DNA helicase activity"/>
    <property type="evidence" value="ECO:0007669"/>
    <property type="project" value="UniProtKB-EC"/>
</dbReference>
<evidence type="ECO:0000256" key="5">
    <source>
        <dbReference type="ARBA" id="ARBA00022840"/>
    </source>
</evidence>
<name>A0A1T4JUS4_9FIRM</name>
<accession>A0A1T4JUS4</accession>
<sequence>MNILSDLNPQQEEAVKHVDGPLLVLAGAGSGKTRVLTRRIAYLIQEIGVDPYNILAVTFTNKAATEMKERIEELISQDSREVWMSTFHSIAVRILRREIGKLGYNSNFVIYDTTDQRALIKDIIKNELNLDTKQFEPRSVLNQISDAKNELIDVKTYQERVGSYFERIIGDAYEKYQQRLKDNNALDFDDLIMKTVELFRDYELVLDYYRERLQYILVDEYQDVNHAQYKLINLLAKKHQNICVVGDDDQGIYGFRGADISNILNFEKDYPDTKVIKLEQNYRSTKKILDAAFQVVRNNQGRKPKKLWTDNDSGDAITIHRAYTGKEEAVYISKEIMQRIAKENLSYDDFTVLYRTNAQSRVLEEIFMKEGIPYRIVGGLKFYDRKEIKDILGYLRLLYNPADNISLQRIINVPKRGIGATTLERLSNFAEQKDCSLYDSVQRVDEINSISSRFTGKVQKFGEMISYLRQRADEINALELAEELLTEIGYLEDLRKEGTDQARNRIENIKELFTVIEEYVEKNEDASLGGFLEEVALISDLDTLDEDAAAVVMMTLHSAKGLEFPVVFLSGMEEGIFPHSRSLESTADIEEERRLCYVGITRAEQKLYLTHASSRKIYGRSSYKPPSRFLEELPKKLCDSGTKSKEMKTKNTSTKSSDDNNGEYSVGDQVKHSKWGIGRVVSIDRSGADEQVAIAFPNEGIKKLLVAYAPLKKVN</sequence>
<dbReference type="InterPro" id="IPR000212">
    <property type="entry name" value="DNA_helicase_UvrD/REP"/>
</dbReference>
<dbReference type="CDD" id="cd17932">
    <property type="entry name" value="DEXQc_UvrD"/>
    <property type="match status" value="1"/>
</dbReference>
<keyword evidence="3 10" id="KW-0378">Hydrolase</keyword>
<evidence type="ECO:0000313" key="16">
    <source>
        <dbReference type="Proteomes" id="UP000190625"/>
    </source>
</evidence>
<dbReference type="RefSeq" id="WP_078808950.1">
    <property type="nucleotide sequence ID" value="NZ_FUWM01000004.1"/>
</dbReference>